<dbReference type="Proteomes" id="UP000034085">
    <property type="component" value="Chromosome"/>
</dbReference>
<dbReference type="EMBL" id="CP011132">
    <property type="protein sequence ID" value="AKE61142.1"/>
    <property type="molecule type" value="Genomic_DNA"/>
</dbReference>
<keyword evidence="1" id="KW-1133">Transmembrane helix</keyword>
<dbReference type="OrthoDB" id="6637115at2"/>
<accession>A0A0F6TYM1</accession>
<gene>
    <name evidence="2" type="ORF">F384_22535</name>
</gene>
<dbReference type="HOGENOM" id="CLU_113630_0_0_6"/>
<protein>
    <submittedName>
        <fullName evidence="2">Uncharacterized protein</fullName>
    </submittedName>
</protein>
<dbReference type="AlphaFoldDB" id="A0A0F6TYM1"/>
<dbReference type="PATRIC" id="fig|1261127.3.peg.4673"/>
<organism evidence="2 3">
    <name type="scientific">Citrobacter amalonaticus Y19</name>
    <dbReference type="NCBI Taxonomy" id="1261127"/>
    <lineage>
        <taxon>Bacteria</taxon>
        <taxon>Pseudomonadati</taxon>
        <taxon>Pseudomonadota</taxon>
        <taxon>Gammaproteobacteria</taxon>
        <taxon>Enterobacterales</taxon>
        <taxon>Enterobacteriaceae</taxon>
        <taxon>Citrobacter</taxon>
    </lineage>
</organism>
<evidence type="ECO:0000256" key="1">
    <source>
        <dbReference type="SAM" id="Phobius"/>
    </source>
</evidence>
<sequence length="210" mass="22928">MWETALTILKDNWKSLLVVLVLAGGGVWFGTFITHSELATQALAFSQEKQTLTDGFNEKQRQWDQERLSAANQYAADLSSARAAENAWHKKADTLTLQLDEKQKAHDKTVRDLNRRLSDALKNDGPGYTGIGPDGLQLFREALGYPATGGITAGQHLSETSGSAAAYPGTTGRTGGGLSAGGIITFSTEYGQWCQLLEDRLQAINEYYRE</sequence>
<proteinExistence type="predicted"/>
<feature type="transmembrane region" description="Helical" evidence="1">
    <location>
        <begin position="12"/>
        <end position="33"/>
    </location>
</feature>
<dbReference type="RefSeq" id="WP_046493954.1">
    <property type="nucleotide sequence ID" value="NZ_CP011132.1"/>
</dbReference>
<keyword evidence="1" id="KW-0812">Transmembrane</keyword>
<reference evidence="2 3" key="1">
    <citation type="journal article" date="2013" name="Appl. Microbiol. Biotechnol.">
        <title>Glycerol assimilation and production of 1,3-propanediol by Citrobacter amalonaticus Y19.</title>
        <authorList>
            <person name="Ainala S.K."/>
            <person name="Ashok S."/>
            <person name="Ko Y."/>
            <person name="Park S."/>
        </authorList>
    </citation>
    <scope>NUCLEOTIDE SEQUENCE [LARGE SCALE GENOMIC DNA]</scope>
    <source>
        <strain evidence="2 3">Y19</strain>
    </source>
</reference>
<name>A0A0F6TYM1_CITAM</name>
<evidence type="ECO:0000313" key="2">
    <source>
        <dbReference type="EMBL" id="AKE61142.1"/>
    </source>
</evidence>
<evidence type="ECO:0000313" key="3">
    <source>
        <dbReference type="Proteomes" id="UP000034085"/>
    </source>
</evidence>
<keyword evidence="1" id="KW-0472">Membrane</keyword>
<dbReference type="KEGG" id="cama:F384_22535"/>